<dbReference type="PROSITE" id="PS00107">
    <property type="entry name" value="PROTEIN_KINASE_ATP"/>
    <property type="match status" value="1"/>
</dbReference>
<evidence type="ECO:0000256" key="13">
    <source>
        <dbReference type="ARBA" id="ARBA00022741"/>
    </source>
</evidence>
<evidence type="ECO:0000256" key="10">
    <source>
        <dbReference type="ARBA" id="ARBA00022553"/>
    </source>
</evidence>
<dbReference type="FunFam" id="1.10.510.10:FF:000038">
    <property type="entry name" value="serine/threonine-protein kinase N2 isoform X1"/>
    <property type="match status" value="1"/>
</dbReference>
<dbReference type="FunFam" id="1.10.287.160:FF:000001">
    <property type="entry name" value="Putative serine/threonine-protein kinase N2"/>
    <property type="match status" value="1"/>
</dbReference>
<dbReference type="GO" id="GO:0005737">
    <property type="term" value="C:cytoplasm"/>
    <property type="evidence" value="ECO:0007669"/>
    <property type="project" value="UniProtKB-SubCell"/>
</dbReference>
<dbReference type="Gene3D" id="1.10.510.10">
    <property type="entry name" value="Transferase(Phosphotransferase) domain 1"/>
    <property type="match status" value="1"/>
</dbReference>
<dbReference type="SMART" id="SM00220">
    <property type="entry name" value="S_TKc"/>
    <property type="match status" value="1"/>
</dbReference>
<protein>
    <recommendedName>
        <fullName evidence="7">protein kinase C</fullName>
        <ecNumber evidence="7">2.7.11.13</ecNumber>
    </recommendedName>
</protein>
<feature type="binding site" evidence="24">
    <location>
        <position position="484"/>
    </location>
    <ligand>
        <name>ATP</name>
        <dbReference type="ChEBI" id="CHEBI:30616"/>
    </ligand>
</feature>
<evidence type="ECO:0000256" key="21">
    <source>
        <dbReference type="ARBA" id="ARBA00047272"/>
    </source>
</evidence>
<dbReference type="SMART" id="SM00133">
    <property type="entry name" value="S_TK_X"/>
    <property type="match status" value="1"/>
</dbReference>
<dbReference type="GO" id="GO:0005634">
    <property type="term" value="C:nucleus"/>
    <property type="evidence" value="ECO:0007669"/>
    <property type="project" value="UniProtKB-SubCell"/>
</dbReference>
<dbReference type="CDD" id="cd05589">
    <property type="entry name" value="STKc_PKN"/>
    <property type="match status" value="1"/>
</dbReference>
<reference evidence="30" key="1">
    <citation type="submission" date="2025-08" db="UniProtKB">
        <authorList>
            <consortium name="Ensembl"/>
        </authorList>
    </citation>
    <scope>IDENTIFICATION</scope>
</reference>
<feature type="domain" description="Protein kinase" evidence="27">
    <location>
        <begin position="455"/>
        <end position="714"/>
    </location>
</feature>
<evidence type="ECO:0000256" key="7">
    <source>
        <dbReference type="ARBA" id="ARBA00012429"/>
    </source>
</evidence>
<reference evidence="30" key="2">
    <citation type="submission" date="2025-09" db="UniProtKB">
        <authorList>
            <consortium name="Ensembl"/>
        </authorList>
    </citation>
    <scope>IDENTIFICATION</scope>
</reference>
<dbReference type="InterPro" id="IPR000719">
    <property type="entry name" value="Prot_kinase_dom"/>
</dbReference>
<feature type="coiled-coil region" evidence="25">
    <location>
        <begin position="13"/>
        <end position="107"/>
    </location>
</feature>
<proteinExistence type="inferred from homology"/>
<evidence type="ECO:0000256" key="4">
    <source>
        <dbReference type="ARBA" id="ARBA00004496"/>
    </source>
</evidence>
<feature type="compositionally biased region" description="Low complexity" evidence="26">
    <location>
        <begin position="393"/>
        <end position="403"/>
    </location>
</feature>
<evidence type="ECO:0000256" key="23">
    <source>
        <dbReference type="PROSITE-ProRule" id="PRU01207"/>
    </source>
</evidence>
<comment type="catalytic activity">
    <reaction evidence="22">
        <text>L-seryl-[protein] + ATP = O-phospho-L-seryl-[protein] + ADP + H(+)</text>
        <dbReference type="Rhea" id="RHEA:17989"/>
        <dbReference type="Rhea" id="RHEA-COMP:9863"/>
        <dbReference type="Rhea" id="RHEA-COMP:11604"/>
        <dbReference type="ChEBI" id="CHEBI:15378"/>
        <dbReference type="ChEBI" id="CHEBI:29999"/>
        <dbReference type="ChEBI" id="CHEBI:30616"/>
        <dbReference type="ChEBI" id="CHEBI:83421"/>
        <dbReference type="ChEBI" id="CHEBI:456216"/>
        <dbReference type="EC" id="2.7.11.13"/>
    </reaction>
</comment>
<evidence type="ECO:0000313" key="31">
    <source>
        <dbReference type="Proteomes" id="UP001108240"/>
    </source>
</evidence>
<keyword evidence="19" id="KW-0804">Transcription</keyword>
<keyword evidence="10" id="KW-0597">Phosphoprotein</keyword>
<comment type="catalytic activity">
    <reaction evidence="21">
        <text>L-threonyl-[protein] + ATP = O-phospho-L-threonyl-[protein] + ADP + H(+)</text>
        <dbReference type="Rhea" id="RHEA:46608"/>
        <dbReference type="Rhea" id="RHEA-COMP:11060"/>
        <dbReference type="Rhea" id="RHEA-COMP:11605"/>
        <dbReference type="ChEBI" id="CHEBI:15378"/>
        <dbReference type="ChEBI" id="CHEBI:30013"/>
        <dbReference type="ChEBI" id="CHEBI:30616"/>
        <dbReference type="ChEBI" id="CHEBI:61977"/>
        <dbReference type="ChEBI" id="CHEBI:456216"/>
        <dbReference type="EC" id="2.7.11.13"/>
    </reaction>
</comment>
<evidence type="ECO:0000256" key="16">
    <source>
        <dbReference type="ARBA" id="ARBA00023015"/>
    </source>
</evidence>
<keyword evidence="18" id="KW-0472">Membrane</keyword>
<dbReference type="FunFam" id="3.30.200.20:FF:000058">
    <property type="entry name" value="Putative serine/threonine-protein kinase N2"/>
    <property type="match status" value="1"/>
</dbReference>
<dbReference type="InterPro" id="IPR036274">
    <property type="entry name" value="HR1_rpt_sf"/>
</dbReference>
<dbReference type="Gene3D" id="3.30.200.20">
    <property type="entry name" value="Phosphorylase Kinase, domain 1"/>
    <property type="match status" value="1"/>
</dbReference>
<keyword evidence="12" id="KW-0677">Repeat</keyword>
<dbReference type="GO" id="GO:0030496">
    <property type="term" value="C:midbody"/>
    <property type="evidence" value="ECO:0007669"/>
    <property type="project" value="UniProtKB-SubCell"/>
</dbReference>
<evidence type="ECO:0000256" key="19">
    <source>
        <dbReference type="ARBA" id="ARBA00023163"/>
    </source>
</evidence>
<dbReference type="GO" id="GO:0007165">
    <property type="term" value="P:signal transduction"/>
    <property type="evidence" value="ECO:0007669"/>
    <property type="project" value="InterPro"/>
</dbReference>
<evidence type="ECO:0000256" key="12">
    <source>
        <dbReference type="ARBA" id="ARBA00022737"/>
    </source>
</evidence>
<keyword evidence="14" id="KW-0418">Kinase</keyword>
<keyword evidence="31" id="KW-1185">Reference proteome</keyword>
<dbReference type="InterPro" id="IPR037313">
    <property type="entry name" value="PKN_HR1_1"/>
</dbReference>
<evidence type="ECO:0000256" key="3">
    <source>
        <dbReference type="ARBA" id="ARBA00004370"/>
    </source>
</evidence>
<dbReference type="Pfam" id="PF00433">
    <property type="entry name" value="Pkinase_C"/>
    <property type="match status" value="1"/>
</dbReference>
<dbReference type="PROSITE" id="PS00108">
    <property type="entry name" value="PROTEIN_KINASE_ST"/>
    <property type="match status" value="1"/>
</dbReference>
<name>A0A9J7ZPT9_CYPCA</name>
<dbReference type="InterPro" id="IPR017441">
    <property type="entry name" value="Protein_kinase_ATP_BS"/>
</dbReference>
<dbReference type="Gene3D" id="1.10.287.160">
    <property type="entry name" value="HR1 repeat"/>
    <property type="match status" value="3"/>
</dbReference>
<dbReference type="CDD" id="cd11637">
    <property type="entry name" value="HR1_PKN3_3"/>
    <property type="match status" value="1"/>
</dbReference>
<dbReference type="Proteomes" id="UP001108240">
    <property type="component" value="Unplaced"/>
</dbReference>
<dbReference type="AlphaFoldDB" id="A0A9J7ZPT9"/>
<dbReference type="PANTHER" id="PTHR24351">
    <property type="entry name" value="RIBOSOMAL PROTEIN S6 KINASE"/>
    <property type="match status" value="1"/>
</dbReference>
<feature type="coiled-coil region" evidence="25">
    <location>
        <begin position="152"/>
        <end position="179"/>
    </location>
</feature>
<accession>A0A9J7ZPT9</accession>
<keyword evidence="8" id="KW-0963">Cytoplasm</keyword>
<evidence type="ECO:0000256" key="20">
    <source>
        <dbReference type="ARBA" id="ARBA00023242"/>
    </source>
</evidence>
<comment type="similarity">
    <text evidence="6">Belongs to the protein kinase superfamily. AGC Ser/Thr protein kinase family. PKC subfamily.</text>
</comment>
<evidence type="ECO:0000256" key="9">
    <source>
        <dbReference type="ARBA" id="ARBA00022527"/>
    </source>
</evidence>
<feature type="domain" description="AGC-kinase C-terminal" evidence="28">
    <location>
        <begin position="715"/>
        <end position="781"/>
    </location>
</feature>
<evidence type="ECO:0000256" key="2">
    <source>
        <dbReference type="ARBA" id="ARBA00004214"/>
    </source>
</evidence>
<sequence length="781" mass="88945">MDPEFQQRVEDAIALLRQEIQRELKIKEAAERLRRAVTNRKNAADVDGQLRASSRKLEQLHWELQELNARAMATQKETITGESRRMLSTAQQMLQDSKTKIELLRMQIVKVTQARDGDPLELRLEELRHHLKIEAAVAEGAKNVVKQLGVRKVQDRRALAEAQARLQESSQKLDLLRLSLEQRLGELPLDHPKRAAIKEELTVGSSPVIGLQRDCLRSSSSASSSLFKPASLTGIETAESYAVLKVDNKIVGRTHWRPLSKEAWNQSFSIELERSRELEIAVYWRDWRSLCAVKFLRLEDFLDNQRHGMCLYLEPQGTLFTEVRFNNPVIERHPKLQRQKRIFPKEKGKNFLRAAQMNMNFATWGRLMMSVLPPCNSTVTALSPPLPGSELMSPPSVSTPPSSGEERPAKPPRLYLAQNPATDASLSGVLWTNTCFLICSSILLWRKEGMQMEDFNCISVLGRGHFGKVLLAEFKGTGKLYAIKALKKGDVVTRDEVDSLMCEKRIFETINVSRHPFLVNLYGCFQTLDHVCFVMEYSPGGDLMTHIHNSIFSERQARFYSACVLLGLEFLHQNRIVYRDLKLDNLLMDSDGFVRIADFGLCKEGMGHGDRTSTFCGTPEFLAPEVLTDSMYTRAVDWWGLGVLIYEMLVGESPFPGDDEEEVFDSIVNDEVRYPRFMSPESVSIIQKLLQKNPEKRLGAGEQDANEVKRHRFFQGIEWEALLAKRVKPPFLPSIKAPADVSNFDEEFTRLKPVLTPPQTPFFLTAEQQEFFADFDFSALH</sequence>
<comment type="subcellular location">
    <subcellularLocation>
        <location evidence="5">Cleavage furrow</location>
    </subcellularLocation>
    <subcellularLocation>
        <location evidence="4">Cytoplasm</location>
    </subcellularLocation>
    <subcellularLocation>
        <location evidence="3">Membrane</location>
    </subcellularLocation>
    <subcellularLocation>
        <location evidence="2">Midbody</location>
    </subcellularLocation>
    <subcellularLocation>
        <location evidence="1">Nucleus</location>
    </subcellularLocation>
</comment>
<dbReference type="Pfam" id="PF00069">
    <property type="entry name" value="Pkinase"/>
    <property type="match status" value="1"/>
</dbReference>
<evidence type="ECO:0000256" key="6">
    <source>
        <dbReference type="ARBA" id="ARBA00005490"/>
    </source>
</evidence>
<dbReference type="GeneTree" id="ENSGT00940000164790"/>
<evidence type="ECO:0000256" key="26">
    <source>
        <dbReference type="SAM" id="MobiDB-lite"/>
    </source>
</evidence>
<evidence type="ECO:0000259" key="27">
    <source>
        <dbReference type="PROSITE" id="PS50011"/>
    </source>
</evidence>
<evidence type="ECO:0000256" key="8">
    <source>
        <dbReference type="ARBA" id="ARBA00022490"/>
    </source>
</evidence>
<keyword evidence="9" id="KW-0723">Serine/threonine-protein kinase</keyword>
<evidence type="ECO:0000256" key="24">
    <source>
        <dbReference type="PROSITE-ProRule" id="PRU10141"/>
    </source>
</evidence>
<dbReference type="InterPro" id="IPR035892">
    <property type="entry name" value="C2_domain_sf"/>
</dbReference>
<dbReference type="GO" id="GO:0032154">
    <property type="term" value="C:cleavage furrow"/>
    <property type="evidence" value="ECO:0007669"/>
    <property type="project" value="UniProtKB-SubCell"/>
</dbReference>
<dbReference type="InterPro" id="IPR008271">
    <property type="entry name" value="Ser/Thr_kinase_AS"/>
</dbReference>
<evidence type="ECO:0000256" key="1">
    <source>
        <dbReference type="ARBA" id="ARBA00004123"/>
    </source>
</evidence>
<dbReference type="FunFam" id="1.10.287.160:FF:000002">
    <property type="entry name" value="Putative serine/threonine-protein kinase N2"/>
    <property type="match status" value="1"/>
</dbReference>
<evidence type="ECO:0000256" key="22">
    <source>
        <dbReference type="ARBA" id="ARBA00047470"/>
    </source>
</evidence>
<dbReference type="InterPro" id="IPR011009">
    <property type="entry name" value="Kinase-like_dom_sf"/>
</dbReference>
<feature type="domain" description="REM-1" evidence="29">
    <location>
        <begin position="1"/>
        <end position="73"/>
    </location>
</feature>
<dbReference type="CDD" id="cd11622">
    <property type="entry name" value="HR1_PKN_1"/>
    <property type="match status" value="1"/>
</dbReference>
<evidence type="ECO:0000256" key="18">
    <source>
        <dbReference type="ARBA" id="ARBA00023136"/>
    </source>
</evidence>
<evidence type="ECO:0000256" key="15">
    <source>
        <dbReference type="ARBA" id="ARBA00022840"/>
    </source>
</evidence>
<feature type="region of interest" description="Disordered" evidence="26">
    <location>
        <begin position="383"/>
        <end position="412"/>
    </location>
</feature>
<evidence type="ECO:0000256" key="14">
    <source>
        <dbReference type="ARBA" id="ARBA00022777"/>
    </source>
</evidence>
<dbReference type="GO" id="GO:0005524">
    <property type="term" value="F:ATP binding"/>
    <property type="evidence" value="ECO:0007669"/>
    <property type="project" value="UniProtKB-UniRule"/>
</dbReference>
<dbReference type="GO" id="GO:0031267">
    <property type="term" value="F:small GTPase binding"/>
    <property type="evidence" value="ECO:0007669"/>
    <property type="project" value="InterPro"/>
</dbReference>
<evidence type="ECO:0000256" key="5">
    <source>
        <dbReference type="ARBA" id="ARBA00004626"/>
    </source>
</evidence>
<dbReference type="PROSITE" id="PS51860">
    <property type="entry name" value="REM_1"/>
    <property type="match status" value="2"/>
</dbReference>
<evidence type="ECO:0000256" key="25">
    <source>
        <dbReference type="SAM" id="Coils"/>
    </source>
</evidence>
<keyword evidence="11" id="KW-0808">Transferase</keyword>
<dbReference type="EC" id="2.7.11.13" evidence="7"/>
<dbReference type="PROSITE" id="PS50011">
    <property type="entry name" value="PROTEIN_KINASE_DOM"/>
    <property type="match status" value="1"/>
</dbReference>
<dbReference type="SUPFAM" id="SSF46585">
    <property type="entry name" value="HR1 repeat"/>
    <property type="match status" value="3"/>
</dbReference>
<evidence type="ECO:0000256" key="11">
    <source>
        <dbReference type="ARBA" id="ARBA00022679"/>
    </source>
</evidence>
<keyword evidence="17 23" id="KW-0175">Coiled coil</keyword>
<dbReference type="InterPro" id="IPR000961">
    <property type="entry name" value="AGC-kinase_C"/>
</dbReference>
<dbReference type="Ensembl" id="ENSCCRT00000127526.1">
    <property type="protein sequence ID" value="ENSCCRP00000133423.1"/>
    <property type="gene ID" value="ENSCCRG00000043628.2"/>
</dbReference>
<keyword evidence="20" id="KW-0539">Nucleus</keyword>
<keyword evidence="13 24" id="KW-0547">Nucleotide-binding</keyword>
<dbReference type="SUPFAM" id="SSF49562">
    <property type="entry name" value="C2 domain (Calcium/lipid-binding domain, CaLB)"/>
    <property type="match status" value="1"/>
</dbReference>
<organism evidence="30 31">
    <name type="scientific">Cyprinus carpio carpio</name>
    <dbReference type="NCBI Taxonomy" id="630221"/>
    <lineage>
        <taxon>Eukaryota</taxon>
        <taxon>Metazoa</taxon>
        <taxon>Chordata</taxon>
        <taxon>Craniata</taxon>
        <taxon>Vertebrata</taxon>
        <taxon>Euteleostomi</taxon>
        <taxon>Actinopterygii</taxon>
        <taxon>Neopterygii</taxon>
        <taxon>Teleostei</taxon>
        <taxon>Ostariophysi</taxon>
        <taxon>Cypriniformes</taxon>
        <taxon>Cyprinidae</taxon>
        <taxon>Cyprininae</taxon>
        <taxon>Cyprinus</taxon>
    </lineage>
</organism>
<dbReference type="GO" id="GO:0004697">
    <property type="term" value="F:diacylglycerol-dependent serine/threonine kinase activity"/>
    <property type="evidence" value="ECO:0007669"/>
    <property type="project" value="UniProtKB-EC"/>
</dbReference>
<evidence type="ECO:0000256" key="17">
    <source>
        <dbReference type="ARBA" id="ARBA00023054"/>
    </source>
</evidence>
<evidence type="ECO:0000313" key="30">
    <source>
        <dbReference type="Ensembl" id="ENSCCRP00000133423.1"/>
    </source>
</evidence>
<dbReference type="InterPro" id="IPR011072">
    <property type="entry name" value="HR1_rho-bd"/>
</dbReference>
<keyword evidence="16" id="KW-0805">Transcription regulation</keyword>
<dbReference type="SUPFAM" id="SSF56112">
    <property type="entry name" value="Protein kinase-like (PK-like)"/>
    <property type="match status" value="1"/>
</dbReference>
<keyword evidence="15 24" id="KW-0067">ATP-binding</keyword>
<feature type="domain" description="REM-1" evidence="29">
    <location>
        <begin position="109"/>
        <end position="189"/>
    </location>
</feature>
<dbReference type="PROSITE" id="PS51285">
    <property type="entry name" value="AGC_KINASE_CTER"/>
    <property type="match status" value="1"/>
</dbReference>
<evidence type="ECO:0000259" key="29">
    <source>
        <dbReference type="PROSITE" id="PS51860"/>
    </source>
</evidence>
<dbReference type="InterPro" id="IPR017892">
    <property type="entry name" value="Pkinase_C"/>
</dbReference>
<dbReference type="Gene3D" id="2.60.40.150">
    <property type="entry name" value="C2 domain"/>
    <property type="match status" value="1"/>
</dbReference>
<dbReference type="SMART" id="SM00742">
    <property type="entry name" value="Hr1"/>
    <property type="match status" value="2"/>
</dbReference>
<evidence type="ECO:0000259" key="28">
    <source>
        <dbReference type="PROSITE" id="PS51285"/>
    </source>
</evidence>
<dbReference type="Pfam" id="PF02185">
    <property type="entry name" value="HR1"/>
    <property type="match status" value="2"/>
</dbReference>